<feature type="region of interest" description="Disordered" evidence="1">
    <location>
        <begin position="63"/>
        <end position="112"/>
    </location>
</feature>
<accession>A0A2T2N0I2</accession>
<evidence type="ECO:0000313" key="2">
    <source>
        <dbReference type="EMBL" id="PSN58924.1"/>
    </source>
</evidence>
<dbReference type="Proteomes" id="UP000240883">
    <property type="component" value="Unassembled WGS sequence"/>
</dbReference>
<sequence length="112" mass="11910">MEAEGLTLQSRSPELRTSHPIVDQQLRPDVDKQQSNNSLAVDLAVSQATYIGSTVTTNTFTFDASSSVSNTTIDVTESPPRGSKGGMDGDKGESNVQGEEPPALSTRSRKKA</sequence>
<feature type="region of interest" description="Disordered" evidence="1">
    <location>
        <begin position="1"/>
        <end position="34"/>
    </location>
</feature>
<protein>
    <submittedName>
        <fullName evidence="2">Uncharacterized protein</fullName>
    </submittedName>
</protein>
<reference evidence="2 3" key="1">
    <citation type="journal article" date="2018" name="Front. Microbiol.">
        <title>Genome-Wide Analysis of Corynespora cassiicola Leaf Fall Disease Putative Effectors.</title>
        <authorList>
            <person name="Lopez D."/>
            <person name="Ribeiro S."/>
            <person name="Label P."/>
            <person name="Fumanal B."/>
            <person name="Venisse J.S."/>
            <person name="Kohler A."/>
            <person name="de Oliveira R.R."/>
            <person name="Labutti K."/>
            <person name="Lipzen A."/>
            <person name="Lail K."/>
            <person name="Bauer D."/>
            <person name="Ohm R.A."/>
            <person name="Barry K.W."/>
            <person name="Spatafora J."/>
            <person name="Grigoriev I.V."/>
            <person name="Martin F.M."/>
            <person name="Pujade-Renaud V."/>
        </authorList>
    </citation>
    <scope>NUCLEOTIDE SEQUENCE [LARGE SCALE GENOMIC DNA]</scope>
    <source>
        <strain evidence="2 3">Philippines</strain>
    </source>
</reference>
<evidence type="ECO:0000313" key="3">
    <source>
        <dbReference type="Proteomes" id="UP000240883"/>
    </source>
</evidence>
<name>A0A2T2N0I2_CORCC</name>
<proteinExistence type="predicted"/>
<feature type="non-terminal residue" evidence="2">
    <location>
        <position position="112"/>
    </location>
</feature>
<gene>
    <name evidence="2" type="ORF">BS50DRAFT_580368</name>
</gene>
<evidence type="ECO:0000256" key="1">
    <source>
        <dbReference type="SAM" id="MobiDB-lite"/>
    </source>
</evidence>
<dbReference type="EMBL" id="KZ678179">
    <property type="protein sequence ID" value="PSN58924.1"/>
    <property type="molecule type" value="Genomic_DNA"/>
</dbReference>
<dbReference type="AlphaFoldDB" id="A0A2T2N0I2"/>
<feature type="compositionally biased region" description="Polar residues" evidence="1">
    <location>
        <begin position="63"/>
        <end position="75"/>
    </location>
</feature>
<organism evidence="2 3">
    <name type="scientific">Corynespora cassiicola Philippines</name>
    <dbReference type="NCBI Taxonomy" id="1448308"/>
    <lineage>
        <taxon>Eukaryota</taxon>
        <taxon>Fungi</taxon>
        <taxon>Dikarya</taxon>
        <taxon>Ascomycota</taxon>
        <taxon>Pezizomycotina</taxon>
        <taxon>Dothideomycetes</taxon>
        <taxon>Pleosporomycetidae</taxon>
        <taxon>Pleosporales</taxon>
        <taxon>Corynesporascaceae</taxon>
        <taxon>Corynespora</taxon>
    </lineage>
</organism>
<keyword evidence="3" id="KW-1185">Reference proteome</keyword>